<dbReference type="PANTHER" id="PTHR16056:SF2">
    <property type="entry name" value="TESTIS-EXPRESSED PROTEIN 10"/>
    <property type="match status" value="1"/>
</dbReference>
<proteinExistence type="inferred from homology"/>
<sequence>MAKSTRKQKLKAKDFQKKKLKVGKGKDKPGNVTDTSFAARTISIKDQHLEHSNDLTKRLPLLKHHNVSVRKETLQLFQKSLPTIIDSSMMTPLLNQAIPLICDDSKQVRLAFIDLIDEIGKLNEQVLRLHCKYFVLYISMSMTHIVTAIQADSTKVLRVLLKYCGEEICRQAWVKLLDGIFSVLGWGKNGKNQAAGIVHTRKKDAKTVAIHLEALHDFIKYGCTDSNELNSNEGDGGETGSNDDNNQIINEPNQFLIPNFPQPYEYLKLFTRELRKEGGSSETNSNTLNSNNSSLYSQDIANRLQILKEQYLASIEKELDLLIKEGGESGKTSNNLKQLLSEVY</sequence>
<comment type="subunit">
    <text evidence="4">Component of the RIX1 complex, composed of IPI1, RIX1/IPI2 and IPI3 in a 1:2:2 stoichiometry. The complex interacts (via RIX1) with MDN1 (via its hexameric AAA ATPase ring) and the pre-60S ribosome particles.</text>
</comment>
<dbReference type="Pfam" id="PF12333">
    <property type="entry name" value="Ipi1_N"/>
    <property type="match status" value="1"/>
</dbReference>
<dbReference type="InterPro" id="IPR024679">
    <property type="entry name" value="Ipi1_N"/>
</dbReference>
<comment type="function">
    <text evidence="1 6">Component of the RIX1 complex required for processing of ITS2 sequences from 35S pre-rRNA.</text>
</comment>
<dbReference type="AlphaFoldDB" id="A7TG86"/>
<dbReference type="eggNOG" id="KOG2149">
    <property type="taxonomic scope" value="Eukaryota"/>
</dbReference>
<keyword evidence="6" id="KW-0698">rRNA processing</keyword>
<feature type="region of interest" description="Disordered" evidence="7">
    <location>
        <begin position="1"/>
        <end position="32"/>
    </location>
</feature>
<evidence type="ECO:0000256" key="5">
    <source>
        <dbReference type="ARBA" id="ARBA00023242"/>
    </source>
</evidence>
<comment type="similarity">
    <text evidence="3 6">Belongs to the IPI1/TEX10 family.</text>
</comment>
<dbReference type="EMBL" id="DS480386">
    <property type="protein sequence ID" value="EDO18656.1"/>
    <property type="molecule type" value="Genomic_DNA"/>
</dbReference>
<feature type="region of interest" description="Disordered" evidence="7">
    <location>
        <begin position="229"/>
        <end position="248"/>
    </location>
</feature>
<feature type="domain" description="Pre-rRNA-processing protein Ipi1 N-terminal" evidence="8">
    <location>
        <begin position="126"/>
        <end position="219"/>
    </location>
</feature>
<dbReference type="PANTHER" id="PTHR16056">
    <property type="entry name" value="REGULATOR OF MICROTUBULE DYNAMICS PROTEIN"/>
    <property type="match status" value="1"/>
</dbReference>
<evidence type="ECO:0000256" key="7">
    <source>
        <dbReference type="SAM" id="MobiDB-lite"/>
    </source>
</evidence>
<dbReference type="GO" id="GO:0006267">
    <property type="term" value="P:pre-replicative complex assembly involved in nuclear cell cycle DNA replication"/>
    <property type="evidence" value="ECO:0007669"/>
    <property type="project" value="EnsemblFungi"/>
</dbReference>
<keyword evidence="5 6" id="KW-0539">Nucleus</keyword>
<dbReference type="InterPro" id="IPR011989">
    <property type="entry name" value="ARM-like"/>
</dbReference>
<accession>A7TG86</accession>
<keyword evidence="6" id="KW-0690">Ribosome biogenesis</keyword>
<comment type="subcellular location">
    <subcellularLocation>
        <location evidence="2 6">Nucleus</location>
    </subcellularLocation>
</comment>
<organism evidence="10">
    <name type="scientific">Vanderwaltozyma polyspora (strain ATCC 22028 / DSM 70294 / BCRC 21397 / CBS 2163 / NBRC 10782 / NRRL Y-8283 / UCD 57-17)</name>
    <name type="common">Kluyveromyces polysporus</name>
    <dbReference type="NCBI Taxonomy" id="436907"/>
    <lineage>
        <taxon>Eukaryota</taxon>
        <taxon>Fungi</taxon>
        <taxon>Dikarya</taxon>
        <taxon>Ascomycota</taxon>
        <taxon>Saccharomycotina</taxon>
        <taxon>Saccharomycetes</taxon>
        <taxon>Saccharomycetales</taxon>
        <taxon>Saccharomycetaceae</taxon>
        <taxon>Vanderwaltozyma</taxon>
    </lineage>
</organism>
<evidence type="ECO:0000313" key="9">
    <source>
        <dbReference type="EMBL" id="EDO18656.1"/>
    </source>
</evidence>
<dbReference type="Proteomes" id="UP000000267">
    <property type="component" value="Unassembled WGS sequence"/>
</dbReference>
<feature type="compositionally biased region" description="Basic residues" evidence="7">
    <location>
        <begin position="1"/>
        <end position="10"/>
    </location>
</feature>
<dbReference type="STRING" id="436907.A7TG86"/>
<dbReference type="GO" id="GO:0005829">
    <property type="term" value="C:cytosol"/>
    <property type="evidence" value="ECO:0007669"/>
    <property type="project" value="EnsemblFungi"/>
</dbReference>
<dbReference type="PhylomeDB" id="A7TG86"/>
<protein>
    <recommendedName>
        <fullName evidence="6">Pre-rRNA-processing protein</fullName>
    </recommendedName>
</protein>
<dbReference type="GO" id="GO:0000463">
    <property type="term" value="P:maturation of LSU-rRNA from tricistronic rRNA transcript (SSU-rRNA, 5.8S rRNA, LSU-rRNA)"/>
    <property type="evidence" value="ECO:0007669"/>
    <property type="project" value="EnsemblFungi"/>
</dbReference>
<dbReference type="FunCoup" id="A7TG86">
    <property type="interactions" value="277"/>
</dbReference>
<reference evidence="9 10" key="1">
    <citation type="journal article" date="2007" name="Proc. Natl. Acad. Sci. U.S.A.">
        <title>Independent sorting-out of thousands of duplicated gene pairs in two yeast species descended from a whole-genome duplication.</title>
        <authorList>
            <person name="Scannell D.R."/>
            <person name="Frank A.C."/>
            <person name="Conant G.C."/>
            <person name="Byrne K.P."/>
            <person name="Woolfit M."/>
            <person name="Wolfe K.H."/>
        </authorList>
    </citation>
    <scope>NUCLEOTIDE SEQUENCE [LARGE SCALE GENOMIC DNA]</scope>
    <source>
        <strain evidence="10">ATCC 22028 / DSM 70294 / BCRC 21397 / CBS 2163 / NBRC 10782 / NRRL Y-8283 / UCD 57-17</strain>
    </source>
</reference>
<gene>
    <name evidence="9" type="ORF">Kpol_1055p12</name>
</gene>
<dbReference type="OMA" id="CAGGWVK"/>
<dbReference type="GO" id="GO:0003682">
    <property type="term" value="F:chromatin binding"/>
    <property type="evidence" value="ECO:0007669"/>
    <property type="project" value="EnsemblFungi"/>
</dbReference>
<dbReference type="GeneID" id="5546957"/>
<evidence type="ECO:0000313" key="10">
    <source>
        <dbReference type="Proteomes" id="UP000000267"/>
    </source>
</evidence>
<dbReference type="GO" id="GO:0000027">
    <property type="term" value="P:ribosomal large subunit assembly"/>
    <property type="evidence" value="ECO:0007669"/>
    <property type="project" value="EnsemblFungi"/>
</dbReference>
<evidence type="ECO:0000259" key="8">
    <source>
        <dbReference type="Pfam" id="PF12333"/>
    </source>
</evidence>
<keyword evidence="10" id="KW-1185">Reference proteome</keyword>
<evidence type="ECO:0000256" key="1">
    <source>
        <dbReference type="ARBA" id="ARBA00002355"/>
    </source>
</evidence>
<dbReference type="InParanoid" id="A7TG86"/>
<evidence type="ECO:0000256" key="4">
    <source>
        <dbReference type="ARBA" id="ARBA00011141"/>
    </source>
</evidence>
<dbReference type="Gene3D" id="1.25.10.10">
    <property type="entry name" value="Leucine-rich Repeat Variant"/>
    <property type="match status" value="1"/>
</dbReference>
<dbReference type="KEGG" id="vpo:Kpol_1055p12"/>
<dbReference type="GO" id="GO:0120330">
    <property type="term" value="C:rixosome complex"/>
    <property type="evidence" value="ECO:0007669"/>
    <property type="project" value="UniProtKB-UniRule"/>
</dbReference>
<evidence type="ECO:0000256" key="6">
    <source>
        <dbReference type="RuleBase" id="RU368021"/>
    </source>
</evidence>
<name>A7TG86_VANPO</name>
<dbReference type="OrthoDB" id="361362at2759"/>
<dbReference type="HOGENOM" id="CLU_050252_2_0_1"/>
<dbReference type="GO" id="GO:0030174">
    <property type="term" value="P:regulation of DNA-templated DNA replication initiation"/>
    <property type="evidence" value="ECO:0007669"/>
    <property type="project" value="EnsemblFungi"/>
</dbReference>
<dbReference type="InterPro" id="IPR016024">
    <property type="entry name" value="ARM-type_fold"/>
</dbReference>
<dbReference type="RefSeq" id="XP_001646514.1">
    <property type="nucleotide sequence ID" value="XM_001646464.1"/>
</dbReference>
<dbReference type="SUPFAM" id="SSF48371">
    <property type="entry name" value="ARM repeat"/>
    <property type="match status" value="1"/>
</dbReference>
<dbReference type="GO" id="GO:0005654">
    <property type="term" value="C:nucleoplasm"/>
    <property type="evidence" value="ECO:0007669"/>
    <property type="project" value="EnsemblFungi"/>
</dbReference>
<evidence type="ECO:0000256" key="3">
    <source>
        <dbReference type="ARBA" id="ARBA00006427"/>
    </source>
</evidence>
<evidence type="ECO:0000256" key="2">
    <source>
        <dbReference type="ARBA" id="ARBA00004123"/>
    </source>
</evidence>